<dbReference type="AlphaFoldDB" id="A0A813E6U7"/>
<keyword evidence="2" id="KW-1185">Reference proteome</keyword>
<evidence type="ECO:0000313" key="2">
    <source>
        <dbReference type="Proteomes" id="UP000654075"/>
    </source>
</evidence>
<sequence>MSSMLWSKARSVRNWRSVAWPALQRLWLLPGGPVLCAAFREEALRPEAAPAVHLLIERPGLTTPEPWQEALWASLVRLATRSKRDVVISVVPIYAEFS</sequence>
<protein>
    <submittedName>
        <fullName evidence="1">Uncharacterized protein</fullName>
    </submittedName>
</protein>
<feature type="non-terminal residue" evidence="1">
    <location>
        <position position="98"/>
    </location>
</feature>
<dbReference type="Proteomes" id="UP000654075">
    <property type="component" value="Unassembled WGS sequence"/>
</dbReference>
<reference evidence="1" key="1">
    <citation type="submission" date="2021-02" db="EMBL/GenBank/DDBJ databases">
        <authorList>
            <person name="Dougan E. K."/>
            <person name="Rhodes N."/>
            <person name="Thang M."/>
            <person name="Chan C."/>
        </authorList>
    </citation>
    <scope>NUCLEOTIDE SEQUENCE</scope>
</reference>
<organism evidence="1 2">
    <name type="scientific">Polarella glacialis</name>
    <name type="common">Dinoflagellate</name>
    <dbReference type="NCBI Taxonomy" id="89957"/>
    <lineage>
        <taxon>Eukaryota</taxon>
        <taxon>Sar</taxon>
        <taxon>Alveolata</taxon>
        <taxon>Dinophyceae</taxon>
        <taxon>Suessiales</taxon>
        <taxon>Suessiaceae</taxon>
        <taxon>Polarella</taxon>
    </lineage>
</organism>
<evidence type="ECO:0000313" key="1">
    <source>
        <dbReference type="EMBL" id="CAE8593608.1"/>
    </source>
</evidence>
<name>A0A813E6U7_POLGL</name>
<comment type="caution">
    <text evidence="1">The sequence shown here is derived from an EMBL/GenBank/DDBJ whole genome shotgun (WGS) entry which is preliminary data.</text>
</comment>
<dbReference type="EMBL" id="CAJNNV010006426">
    <property type="protein sequence ID" value="CAE8593608.1"/>
    <property type="molecule type" value="Genomic_DNA"/>
</dbReference>
<gene>
    <name evidence="1" type="ORF">PGLA1383_LOCUS12200</name>
</gene>
<proteinExistence type="predicted"/>
<accession>A0A813E6U7</accession>